<keyword evidence="2" id="KW-1185">Reference proteome</keyword>
<protein>
    <submittedName>
        <fullName evidence="1">Uncharacterized protein</fullName>
    </submittedName>
</protein>
<evidence type="ECO:0000313" key="2">
    <source>
        <dbReference type="Proteomes" id="UP000219338"/>
    </source>
</evidence>
<sequence>MTKQIEEVVAKVTVMHDQLMNPSRIQPVK</sequence>
<accession>A0A284RSM2</accession>
<organism evidence="1 2">
    <name type="scientific">Armillaria ostoyae</name>
    <name type="common">Armillaria root rot fungus</name>
    <dbReference type="NCBI Taxonomy" id="47428"/>
    <lineage>
        <taxon>Eukaryota</taxon>
        <taxon>Fungi</taxon>
        <taxon>Dikarya</taxon>
        <taxon>Basidiomycota</taxon>
        <taxon>Agaricomycotina</taxon>
        <taxon>Agaricomycetes</taxon>
        <taxon>Agaricomycetidae</taxon>
        <taxon>Agaricales</taxon>
        <taxon>Marasmiineae</taxon>
        <taxon>Physalacriaceae</taxon>
        <taxon>Armillaria</taxon>
    </lineage>
</organism>
<dbReference type="EMBL" id="FUEG01000015">
    <property type="protein sequence ID" value="SJL11763.1"/>
    <property type="molecule type" value="Genomic_DNA"/>
</dbReference>
<proteinExistence type="predicted"/>
<evidence type="ECO:0000313" key="1">
    <source>
        <dbReference type="EMBL" id="SJL11763.1"/>
    </source>
</evidence>
<dbReference type="AlphaFoldDB" id="A0A284RSM2"/>
<gene>
    <name evidence="1" type="ORF">ARMOST_15172</name>
</gene>
<reference evidence="2" key="1">
    <citation type="journal article" date="2017" name="Nat. Ecol. Evol.">
        <title>Genome expansion and lineage-specific genetic innovations in the forest pathogenic fungi Armillaria.</title>
        <authorList>
            <person name="Sipos G."/>
            <person name="Prasanna A.N."/>
            <person name="Walter M.C."/>
            <person name="O'Connor E."/>
            <person name="Balint B."/>
            <person name="Krizsan K."/>
            <person name="Kiss B."/>
            <person name="Hess J."/>
            <person name="Varga T."/>
            <person name="Slot J."/>
            <person name="Riley R."/>
            <person name="Boka B."/>
            <person name="Rigling D."/>
            <person name="Barry K."/>
            <person name="Lee J."/>
            <person name="Mihaltcheva S."/>
            <person name="LaButti K."/>
            <person name="Lipzen A."/>
            <person name="Waldron R."/>
            <person name="Moloney N.M."/>
            <person name="Sperisen C."/>
            <person name="Kredics L."/>
            <person name="Vagvoelgyi C."/>
            <person name="Patrignani A."/>
            <person name="Fitzpatrick D."/>
            <person name="Nagy I."/>
            <person name="Doyle S."/>
            <person name="Anderson J.B."/>
            <person name="Grigoriev I.V."/>
            <person name="Gueldener U."/>
            <person name="Muensterkoetter M."/>
            <person name="Nagy L.G."/>
        </authorList>
    </citation>
    <scope>NUCLEOTIDE SEQUENCE [LARGE SCALE GENOMIC DNA]</scope>
    <source>
        <strain evidence="2">C18/9</strain>
    </source>
</reference>
<name>A0A284RSM2_ARMOS</name>
<dbReference type="Proteomes" id="UP000219338">
    <property type="component" value="Unassembled WGS sequence"/>
</dbReference>